<proteinExistence type="predicted"/>
<protein>
    <recommendedName>
        <fullName evidence="3">Apple domain-containing protein</fullName>
    </recommendedName>
</protein>
<dbReference type="EMBL" id="JALJOU010000015">
    <property type="protein sequence ID" value="KAK9839666.1"/>
    <property type="molecule type" value="Genomic_DNA"/>
</dbReference>
<dbReference type="AlphaFoldDB" id="A0AAW1S2L0"/>
<evidence type="ECO:0000313" key="2">
    <source>
        <dbReference type="Proteomes" id="UP001445335"/>
    </source>
</evidence>
<dbReference type="Gene3D" id="3.50.4.10">
    <property type="entry name" value="Hepatocyte Growth Factor"/>
    <property type="match status" value="1"/>
</dbReference>
<accession>A0AAW1S2L0</accession>
<gene>
    <name evidence="1" type="ORF">WJX81_004614</name>
</gene>
<organism evidence="1 2">
    <name type="scientific">Elliptochloris bilobata</name>
    <dbReference type="NCBI Taxonomy" id="381761"/>
    <lineage>
        <taxon>Eukaryota</taxon>
        <taxon>Viridiplantae</taxon>
        <taxon>Chlorophyta</taxon>
        <taxon>core chlorophytes</taxon>
        <taxon>Trebouxiophyceae</taxon>
        <taxon>Trebouxiophyceae incertae sedis</taxon>
        <taxon>Elliptochloris clade</taxon>
        <taxon>Elliptochloris</taxon>
    </lineage>
</organism>
<reference evidence="1 2" key="1">
    <citation type="journal article" date="2024" name="Nat. Commun.">
        <title>Phylogenomics reveals the evolutionary origins of lichenization in chlorophyte algae.</title>
        <authorList>
            <person name="Puginier C."/>
            <person name="Libourel C."/>
            <person name="Otte J."/>
            <person name="Skaloud P."/>
            <person name="Haon M."/>
            <person name="Grisel S."/>
            <person name="Petersen M."/>
            <person name="Berrin J.G."/>
            <person name="Delaux P.M."/>
            <person name="Dal Grande F."/>
            <person name="Keller J."/>
        </authorList>
    </citation>
    <scope>NUCLEOTIDE SEQUENCE [LARGE SCALE GENOMIC DNA]</scope>
    <source>
        <strain evidence="1 2">SAG 245.80</strain>
    </source>
</reference>
<comment type="caution">
    <text evidence="1">The sequence shown here is derived from an EMBL/GenBank/DDBJ whole genome shotgun (WGS) entry which is preliminary data.</text>
</comment>
<evidence type="ECO:0000313" key="1">
    <source>
        <dbReference type="EMBL" id="KAK9839666.1"/>
    </source>
</evidence>
<name>A0AAW1S2L0_9CHLO</name>
<keyword evidence="2" id="KW-1185">Reference proteome</keyword>
<sequence length="410" mass="44358">MPAWGNAAASPAAPRPQVSVAPAWPAAALPASSILRNAALRNNAAGATLANRSVLAATPSIDAERLARRCHRKRVAVIVAAQWRRFVLLRHAADAGACHHRRWLLQAGMEALCSAAAQGRLAWRRAAIWDARRGRLRQGACLREWAVAAHAAAAGRRRMQAAEAMHARRLAGRALCAWQQLRIQRARQAILRAEQHRQAVLLRAALAAWSGAAGCAREEAWMSAVALTAWARARYAAAFTAWLRYVHHKRLWRAHTSAAGVMACSGRLRPAAAAEVDSARRVLCAWRDAVFDAAMLRFQEARASVFWRERTSRAALVAWHACSQPDNSVAGPPPGRQQQCAIVEHSNYKGDWLETNISSVAECCAQCAARASCHVFTYCPSSGGCTNGKGAVVQSWAEGPDVSFVSGSVN</sequence>
<dbReference type="Proteomes" id="UP001445335">
    <property type="component" value="Unassembled WGS sequence"/>
</dbReference>
<evidence type="ECO:0008006" key="3">
    <source>
        <dbReference type="Google" id="ProtNLM"/>
    </source>
</evidence>